<gene>
    <name evidence="1" type="ORF">BpHYR1_052055</name>
</gene>
<evidence type="ECO:0000313" key="2">
    <source>
        <dbReference type="Proteomes" id="UP000276133"/>
    </source>
</evidence>
<evidence type="ECO:0000313" key="1">
    <source>
        <dbReference type="EMBL" id="RNA12454.1"/>
    </source>
</evidence>
<comment type="caution">
    <text evidence="1">The sequence shown here is derived from an EMBL/GenBank/DDBJ whole genome shotgun (WGS) entry which is preliminary data.</text>
</comment>
<protein>
    <submittedName>
        <fullName evidence="1">Uncharacterized protein</fullName>
    </submittedName>
</protein>
<dbReference type="Proteomes" id="UP000276133">
    <property type="component" value="Unassembled WGS sequence"/>
</dbReference>
<dbReference type="AlphaFoldDB" id="A0A3M7QN02"/>
<keyword evidence="2" id="KW-1185">Reference proteome</keyword>
<proteinExistence type="predicted"/>
<sequence>MRSLGEFLASGVCFYDDACHLKKSIDKIVRIRNTERLESLKKNKIENRNLQREIGLGLDLDVFFNDLGLFLGL</sequence>
<name>A0A3M7QN02_BRAPC</name>
<organism evidence="1 2">
    <name type="scientific">Brachionus plicatilis</name>
    <name type="common">Marine rotifer</name>
    <name type="synonym">Brachionus muelleri</name>
    <dbReference type="NCBI Taxonomy" id="10195"/>
    <lineage>
        <taxon>Eukaryota</taxon>
        <taxon>Metazoa</taxon>
        <taxon>Spiralia</taxon>
        <taxon>Gnathifera</taxon>
        <taxon>Rotifera</taxon>
        <taxon>Eurotatoria</taxon>
        <taxon>Monogononta</taxon>
        <taxon>Pseudotrocha</taxon>
        <taxon>Ploima</taxon>
        <taxon>Brachionidae</taxon>
        <taxon>Brachionus</taxon>
    </lineage>
</organism>
<reference evidence="1 2" key="1">
    <citation type="journal article" date="2018" name="Sci. Rep.">
        <title>Genomic signatures of local adaptation to the degree of environmental predictability in rotifers.</title>
        <authorList>
            <person name="Franch-Gras L."/>
            <person name="Hahn C."/>
            <person name="Garcia-Roger E.M."/>
            <person name="Carmona M.J."/>
            <person name="Serra M."/>
            <person name="Gomez A."/>
        </authorList>
    </citation>
    <scope>NUCLEOTIDE SEQUENCE [LARGE SCALE GENOMIC DNA]</scope>
    <source>
        <strain evidence="1">HYR1</strain>
    </source>
</reference>
<dbReference type="EMBL" id="REGN01005692">
    <property type="protein sequence ID" value="RNA12454.1"/>
    <property type="molecule type" value="Genomic_DNA"/>
</dbReference>
<accession>A0A3M7QN02</accession>